<keyword evidence="2" id="KW-1185">Reference proteome</keyword>
<gene>
    <name evidence="1" type="ORF">E2C01_083199</name>
</gene>
<comment type="caution">
    <text evidence="1">The sequence shown here is derived from an EMBL/GenBank/DDBJ whole genome shotgun (WGS) entry which is preliminary data.</text>
</comment>
<organism evidence="1 2">
    <name type="scientific">Portunus trituberculatus</name>
    <name type="common">Swimming crab</name>
    <name type="synonym">Neptunus trituberculatus</name>
    <dbReference type="NCBI Taxonomy" id="210409"/>
    <lineage>
        <taxon>Eukaryota</taxon>
        <taxon>Metazoa</taxon>
        <taxon>Ecdysozoa</taxon>
        <taxon>Arthropoda</taxon>
        <taxon>Crustacea</taxon>
        <taxon>Multicrustacea</taxon>
        <taxon>Malacostraca</taxon>
        <taxon>Eumalacostraca</taxon>
        <taxon>Eucarida</taxon>
        <taxon>Decapoda</taxon>
        <taxon>Pleocyemata</taxon>
        <taxon>Brachyura</taxon>
        <taxon>Eubrachyura</taxon>
        <taxon>Portunoidea</taxon>
        <taxon>Portunidae</taxon>
        <taxon>Portuninae</taxon>
        <taxon>Portunus</taxon>
    </lineage>
</organism>
<protein>
    <submittedName>
        <fullName evidence="1">Uncharacterized protein</fullName>
    </submittedName>
</protein>
<evidence type="ECO:0000313" key="1">
    <source>
        <dbReference type="EMBL" id="MPC88298.1"/>
    </source>
</evidence>
<sequence length="55" mass="6205">MYMTRPIGVSIYIILPLRIEQGRNLTAQNNKAEFGVRTTGAEFGVRGKIRWPGQV</sequence>
<proteinExistence type="predicted"/>
<dbReference type="AlphaFoldDB" id="A0A5B7J5S7"/>
<reference evidence="1 2" key="1">
    <citation type="submission" date="2019-05" db="EMBL/GenBank/DDBJ databases">
        <title>Another draft genome of Portunus trituberculatus and its Hox gene families provides insights of decapod evolution.</title>
        <authorList>
            <person name="Jeong J.-H."/>
            <person name="Song I."/>
            <person name="Kim S."/>
            <person name="Choi T."/>
            <person name="Kim D."/>
            <person name="Ryu S."/>
            <person name="Kim W."/>
        </authorList>
    </citation>
    <scope>NUCLEOTIDE SEQUENCE [LARGE SCALE GENOMIC DNA]</scope>
    <source>
        <tissue evidence="1">Muscle</tissue>
    </source>
</reference>
<accession>A0A5B7J5S7</accession>
<evidence type="ECO:0000313" key="2">
    <source>
        <dbReference type="Proteomes" id="UP000324222"/>
    </source>
</evidence>
<dbReference type="Proteomes" id="UP000324222">
    <property type="component" value="Unassembled WGS sequence"/>
</dbReference>
<name>A0A5B7J5S7_PORTR</name>
<dbReference type="EMBL" id="VSRR010077377">
    <property type="protein sequence ID" value="MPC88298.1"/>
    <property type="molecule type" value="Genomic_DNA"/>
</dbReference>